<evidence type="ECO:0000256" key="2">
    <source>
        <dbReference type="ARBA" id="ARBA00023239"/>
    </source>
</evidence>
<dbReference type="PIRSF" id="PIRSF001365">
    <property type="entry name" value="DHDPS"/>
    <property type="match status" value="1"/>
</dbReference>
<dbReference type="PROSITE" id="PS00666">
    <property type="entry name" value="DHDPS_2"/>
    <property type="match status" value="1"/>
</dbReference>
<dbReference type="Proteomes" id="UP000475214">
    <property type="component" value="Unassembled WGS sequence"/>
</dbReference>
<evidence type="ECO:0000313" key="8">
    <source>
        <dbReference type="EMBL" id="NEE03136.1"/>
    </source>
</evidence>
<sequence length="319" mass="33477">MPTTAHGTQEVAGLDRTDESARTRTPGPRGVFCPIITPLDADERLDEAALRGHVERLVGGVDGIMVLGTGGELPILRDDVASGAIEVVADQLAGRLPLACGIGDAGTARAVDRAARAKEAGADYAAVCGPYYYRADSQAVTRHFAMIADASSLPVVLYNIPKCTHTPLDRDAVLALADHPNIVGIKDSTGDRDFFDWLLAARERTGWTVLQGTAEKRASEYWRSGMDGYVSGLENVAPGTMRALAQAVAAGDDGQAAALQERIDALVDLGGRHFWLSVIKGAVAEQGLGGGTVAAPLPSLDEAARADVRETLDRIGLLA</sequence>
<dbReference type="CDD" id="cd00408">
    <property type="entry name" value="DHDPS-like"/>
    <property type="match status" value="1"/>
</dbReference>
<comment type="caution">
    <text evidence="8">The sequence shown here is derived from an EMBL/GenBank/DDBJ whole genome shotgun (WGS) entry which is preliminary data.</text>
</comment>
<proteinExistence type="inferred from homology"/>
<dbReference type="InterPro" id="IPR013785">
    <property type="entry name" value="Aldolase_TIM"/>
</dbReference>
<feature type="active site" description="Schiff-base intermediate with substrate" evidence="5">
    <location>
        <position position="186"/>
    </location>
</feature>
<dbReference type="EMBL" id="JAAGOA010000019">
    <property type="protein sequence ID" value="NEE03136.1"/>
    <property type="molecule type" value="Genomic_DNA"/>
</dbReference>
<feature type="binding site" evidence="6">
    <location>
        <position position="230"/>
    </location>
    <ligand>
        <name>pyruvate</name>
        <dbReference type="ChEBI" id="CHEBI:15361"/>
    </ligand>
</feature>
<dbReference type="GO" id="GO:0044281">
    <property type="term" value="P:small molecule metabolic process"/>
    <property type="evidence" value="ECO:0007669"/>
    <property type="project" value="UniProtKB-ARBA"/>
</dbReference>
<reference evidence="8 9" key="1">
    <citation type="submission" date="2020-02" db="EMBL/GenBank/DDBJ databases">
        <authorList>
            <person name="Li X.-J."/>
            <person name="Han X.-M."/>
        </authorList>
    </citation>
    <scope>NUCLEOTIDE SEQUENCE [LARGE SCALE GENOMIC DNA]</scope>
    <source>
        <strain evidence="8 9">CCTCC AB 2017055</strain>
    </source>
</reference>
<dbReference type="AlphaFoldDB" id="A0A6L9SD31"/>
<feature type="active site" description="Proton donor/acceptor" evidence="5">
    <location>
        <position position="158"/>
    </location>
</feature>
<feature type="region of interest" description="Disordered" evidence="7">
    <location>
        <begin position="1"/>
        <end position="29"/>
    </location>
</feature>
<evidence type="ECO:0000256" key="3">
    <source>
        <dbReference type="ARBA" id="ARBA00023270"/>
    </source>
</evidence>
<dbReference type="SUPFAM" id="SSF51569">
    <property type="entry name" value="Aldolase"/>
    <property type="match status" value="1"/>
</dbReference>
<dbReference type="SMART" id="SM01130">
    <property type="entry name" value="DHDPS"/>
    <property type="match status" value="1"/>
</dbReference>
<evidence type="ECO:0000256" key="6">
    <source>
        <dbReference type="PIRSR" id="PIRSR001365-2"/>
    </source>
</evidence>
<protein>
    <submittedName>
        <fullName evidence="8">Dihydrodipicolinate synthase family protein</fullName>
    </submittedName>
</protein>
<accession>A0A6L9SD31</accession>
<dbReference type="RefSeq" id="WP_163742417.1">
    <property type="nucleotide sequence ID" value="NZ_JAAGOA010000019.1"/>
</dbReference>
<gene>
    <name evidence="8" type="ORF">G1H10_23505</name>
</gene>
<dbReference type="Gene3D" id="3.20.20.70">
    <property type="entry name" value="Aldolase class I"/>
    <property type="match status" value="1"/>
</dbReference>
<evidence type="ECO:0000256" key="1">
    <source>
        <dbReference type="ARBA" id="ARBA00007592"/>
    </source>
</evidence>
<dbReference type="PANTHER" id="PTHR12128:SF66">
    <property type="entry name" value="4-HYDROXY-2-OXOGLUTARATE ALDOLASE, MITOCHONDRIAL"/>
    <property type="match status" value="1"/>
</dbReference>
<name>A0A6L9SD31_9ACTN</name>
<keyword evidence="2 4" id="KW-0456">Lyase</keyword>
<evidence type="ECO:0000256" key="5">
    <source>
        <dbReference type="PIRSR" id="PIRSR001365-1"/>
    </source>
</evidence>
<evidence type="ECO:0000256" key="4">
    <source>
        <dbReference type="PIRNR" id="PIRNR001365"/>
    </source>
</evidence>
<keyword evidence="9" id="KW-1185">Reference proteome</keyword>
<evidence type="ECO:0000256" key="7">
    <source>
        <dbReference type="SAM" id="MobiDB-lite"/>
    </source>
</evidence>
<dbReference type="InterPro" id="IPR020625">
    <property type="entry name" value="Schiff_base-form_aldolases_AS"/>
</dbReference>
<dbReference type="Pfam" id="PF00701">
    <property type="entry name" value="DHDPS"/>
    <property type="match status" value="1"/>
</dbReference>
<evidence type="ECO:0000313" key="9">
    <source>
        <dbReference type="Proteomes" id="UP000475214"/>
    </source>
</evidence>
<comment type="similarity">
    <text evidence="1 4">Belongs to the DapA family.</text>
</comment>
<dbReference type="PANTHER" id="PTHR12128">
    <property type="entry name" value="DIHYDRODIPICOLINATE SYNTHASE"/>
    <property type="match status" value="1"/>
</dbReference>
<dbReference type="GO" id="GO:0008840">
    <property type="term" value="F:4-hydroxy-tetrahydrodipicolinate synthase activity"/>
    <property type="evidence" value="ECO:0007669"/>
    <property type="project" value="TreeGrafter"/>
</dbReference>
<dbReference type="InterPro" id="IPR002220">
    <property type="entry name" value="DapA-like"/>
</dbReference>
<dbReference type="PRINTS" id="PR00146">
    <property type="entry name" value="DHPICSNTHASE"/>
</dbReference>
<organism evidence="8 9">
    <name type="scientific">Phytoactinopolyspora halotolerans</name>
    <dbReference type="NCBI Taxonomy" id="1981512"/>
    <lineage>
        <taxon>Bacteria</taxon>
        <taxon>Bacillati</taxon>
        <taxon>Actinomycetota</taxon>
        <taxon>Actinomycetes</taxon>
        <taxon>Jiangellales</taxon>
        <taxon>Jiangellaceae</taxon>
        <taxon>Phytoactinopolyspora</taxon>
    </lineage>
</organism>
<feature type="compositionally biased region" description="Basic and acidic residues" evidence="7">
    <location>
        <begin position="13"/>
        <end position="22"/>
    </location>
</feature>
<keyword evidence="3" id="KW-0704">Schiff base</keyword>